<feature type="region of interest" description="Disordered" evidence="1">
    <location>
        <begin position="1"/>
        <end position="24"/>
    </location>
</feature>
<keyword evidence="3" id="KW-1185">Reference proteome</keyword>
<dbReference type="RefSeq" id="WP_205523807.1">
    <property type="nucleotide sequence ID" value="NZ_JBCLPP010000021.1"/>
</dbReference>
<evidence type="ECO:0000313" key="2">
    <source>
        <dbReference type="EMBL" id="MEY8245669.1"/>
    </source>
</evidence>
<accession>A0ABV4CWA5</accession>
<protein>
    <submittedName>
        <fullName evidence="2">Uncharacterized protein</fullName>
    </submittedName>
</protein>
<dbReference type="EMBL" id="JBCLPP010000021">
    <property type="protein sequence ID" value="MEY8245669.1"/>
    <property type="molecule type" value="Genomic_DNA"/>
</dbReference>
<name>A0ABV4CWA5_9BACT</name>
<sequence>MAHDKKITTETAEYPTNEMPGLQDSKYEEATLKNVKQEVNELNNVGAPGAKIQK</sequence>
<organism evidence="2 3">
    <name type="scientific">Heminiphilus faecis</name>
    <dbReference type="NCBI Taxonomy" id="2601703"/>
    <lineage>
        <taxon>Bacteria</taxon>
        <taxon>Pseudomonadati</taxon>
        <taxon>Bacteroidota</taxon>
        <taxon>Bacteroidia</taxon>
        <taxon>Bacteroidales</taxon>
        <taxon>Muribaculaceae</taxon>
        <taxon>Heminiphilus</taxon>
    </lineage>
</organism>
<evidence type="ECO:0000256" key="1">
    <source>
        <dbReference type="SAM" id="MobiDB-lite"/>
    </source>
</evidence>
<proteinExistence type="predicted"/>
<dbReference type="Proteomes" id="UP001565200">
    <property type="component" value="Unassembled WGS sequence"/>
</dbReference>
<reference evidence="2 3" key="1">
    <citation type="submission" date="2024-03" db="EMBL/GenBank/DDBJ databases">
        <title>Mouse gut bacterial collection (mGBC) of GemPharmatech.</title>
        <authorList>
            <person name="He Y."/>
            <person name="Dong L."/>
            <person name="Wu D."/>
            <person name="Gao X."/>
            <person name="Lin Z."/>
        </authorList>
    </citation>
    <scope>NUCLEOTIDE SEQUENCE [LARGE SCALE GENOMIC DNA]</scope>
    <source>
        <strain evidence="2 3">54-13</strain>
    </source>
</reference>
<gene>
    <name evidence="2" type="ORF">AAK873_08585</name>
</gene>
<evidence type="ECO:0000313" key="3">
    <source>
        <dbReference type="Proteomes" id="UP001565200"/>
    </source>
</evidence>
<comment type="caution">
    <text evidence="2">The sequence shown here is derived from an EMBL/GenBank/DDBJ whole genome shotgun (WGS) entry which is preliminary data.</text>
</comment>